<dbReference type="Gene3D" id="3.30.9.10">
    <property type="entry name" value="D-Amino Acid Oxidase, subunit A, domain 2"/>
    <property type="match status" value="1"/>
</dbReference>
<dbReference type="OrthoDB" id="429143at2759"/>
<name>A0A6A6STD1_9PLEO</name>
<dbReference type="Proteomes" id="UP000799324">
    <property type="component" value="Unassembled WGS sequence"/>
</dbReference>
<feature type="domain" description="FAD dependent oxidoreductase" evidence="1">
    <location>
        <begin position="14"/>
        <end position="414"/>
    </location>
</feature>
<evidence type="ECO:0000313" key="3">
    <source>
        <dbReference type="Proteomes" id="UP000799324"/>
    </source>
</evidence>
<accession>A0A6A6STD1</accession>
<gene>
    <name evidence="2" type="ORF">K491DRAFT_698074</name>
</gene>
<evidence type="ECO:0000259" key="1">
    <source>
        <dbReference type="Pfam" id="PF01266"/>
    </source>
</evidence>
<dbReference type="PANTHER" id="PTHR13847">
    <property type="entry name" value="SARCOSINE DEHYDROGENASE-RELATED"/>
    <property type="match status" value="1"/>
</dbReference>
<dbReference type="Gene3D" id="3.50.50.60">
    <property type="entry name" value="FAD/NAD(P)-binding domain"/>
    <property type="match status" value="1"/>
</dbReference>
<proteinExistence type="predicted"/>
<dbReference type="AlphaFoldDB" id="A0A6A6STD1"/>
<dbReference type="SUPFAM" id="SSF51905">
    <property type="entry name" value="FAD/NAD(P)-binding domain"/>
    <property type="match status" value="1"/>
</dbReference>
<dbReference type="InterPro" id="IPR006076">
    <property type="entry name" value="FAD-dep_OxRdtase"/>
</dbReference>
<dbReference type="EMBL" id="MU004491">
    <property type="protein sequence ID" value="KAF2649444.1"/>
    <property type="molecule type" value="Genomic_DNA"/>
</dbReference>
<protein>
    <submittedName>
        <fullName evidence="2">FAD dependent oxidoreductase</fullName>
    </submittedName>
</protein>
<organism evidence="2 3">
    <name type="scientific">Lophiostoma macrostomum CBS 122681</name>
    <dbReference type="NCBI Taxonomy" id="1314788"/>
    <lineage>
        <taxon>Eukaryota</taxon>
        <taxon>Fungi</taxon>
        <taxon>Dikarya</taxon>
        <taxon>Ascomycota</taxon>
        <taxon>Pezizomycotina</taxon>
        <taxon>Dothideomycetes</taxon>
        <taxon>Pleosporomycetidae</taxon>
        <taxon>Pleosporales</taxon>
        <taxon>Lophiostomataceae</taxon>
        <taxon>Lophiostoma</taxon>
    </lineage>
</organism>
<dbReference type="InterPro" id="IPR036188">
    <property type="entry name" value="FAD/NAD-bd_sf"/>
</dbReference>
<keyword evidence="3" id="KW-1185">Reference proteome</keyword>
<sequence length="458" mass="50111">MATVQSPMLPTHTDFAVIGSGITGCSVTKALLEHAQFQGSTVTVLEARTLVSGATSRNGGHLVSAAGHTYAELARRYGMENAKQITRFSIMNIDYVLSMIRGLDKDVQEQSQVREVVKVMAALDEGLWKDAVASLKAFQAAVPEYKSYHTIVEADEVERRWNVRGAAGAIEHAAGAVWPYRLLTGIFERMQEAHSERLSIETNTPVLKVDWDANSKDYPYTLTTPRGRLRAKTIVHCTNAHAAHLLKPLQGKLYGFRGTMTVQKAGPRLPNEGRARSWSAMYGPSLDLSTGVYDTGLVYLQQNALTGDIWVGTETSKITDILKADDTFVAEEAKDKLSTFLSGYFAQGWDSGASGELEGIWTGVQGHTADGLPMVGKLPPAATGRKGSDAEWIAAGFNGYGMDKCWLTGNALVRMVAGENVTEWFPQCYMMSEARFRQDMTLDRVLAKFANIAQGGRW</sequence>
<reference evidence="2" key="1">
    <citation type="journal article" date="2020" name="Stud. Mycol.">
        <title>101 Dothideomycetes genomes: a test case for predicting lifestyles and emergence of pathogens.</title>
        <authorList>
            <person name="Haridas S."/>
            <person name="Albert R."/>
            <person name="Binder M."/>
            <person name="Bloem J."/>
            <person name="Labutti K."/>
            <person name="Salamov A."/>
            <person name="Andreopoulos B."/>
            <person name="Baker S."/>
            <person name="Barry K."/>
            <person name="Bills G."/>
            <person name="Bluhm B."/>
            <person name="Cannon C."/>
            <person name="Castanera R."/>
            <person name="Culley D."/>
            <person name="Daum C."/>
            <person name="Ezra D."/>
            <person name="Gonzalez J."/>
            <person name="Henrissat B."/>
            <person name="Kuo A."/>
            <person name="Liang C."/>
            <person name="Lipzen A."/>
            <person name="Lutzoni F."/>
            <person name="Magnuson J."/>
            <person name="Mondo S."/>
            <person name="Nolan M."/>
            <person name="Ohm R."/>
            <person name="Pangilinan J."/>
            <person name="Park H.-J."/>
            <person name="Ramirez L."/>
            <person name="Alfaro M."/>
            <person name="Sun H."/>
            <person name="Tritt A."/>
            <person name="Yoshinaga Y."/>
            <person name="Zwiers L.-H."/>
            <person name="Turgeon B."/>
            <person name="Goodwin S."/>
            <person name="Spatafora J."/>
            <person name="Crous P."/>
            <person name="Grigoriev I."/>
        </authorList>
    </citation>
    <scope>NUCLEOTIDE SEQUENCE</scope>
    <source>
        <strain evidence="2">CBS 122681</strain>
    </source>
</reference>
<dbReference type="GO" id="GO:0005737">
    <property type="term" value="C:cytoplasm"/>
    <property type="evidence" value="ECO:0007669"/>
    <property type="project" value="TreeGrafter"/>
</dbReference>
<dbReference type="PANTHER" id="PTHR13847:SF213">
    <property type="entry name" value="DEPENDENT OXIDOREDUCTASE, PUTATIVE-RELATED"/>
    <property type="match status" value="1"/>
</dbReference>
<dbReference type="Pfam" id="PF01266">
    <property type="entry name" value="DAO"/>
    <property type="match status" value="1"/>
</dbReference>
<evidence type="ECO:0000313" key="2">
    <source>
        <dbReference type="EMBL" id="KAF2649444.1"/>
    </source>
</evidence>